<proteinExistence type="predicted"/>
<dbReference type="NCBIfam" id="TIGR01901">
    <property type="entry name" value="adhes_NPXG"/>
    <property type="match status" value="1"/>
</dbReference>
<dbReference type="InterPro" id="IPR011050">
    <property type="entry name" value="Pectin_lyase_fold/virulence"/>
</dbReference>
<name>A0A0N1JSM1_9NEIS</name>
<comment type="caution">
    <text evidence="2">The sequence shown here is derived from an EMBL/GenBank/DDBJ whole genome shotgun (WGS) entry which is preliminary data.</text>
</comment>
<dbReference type="InterPro" id="IPR008638">
    <property type="entry name" value="FhaB/CdiA-like_TPS"/>
</dbReference>
<evidence type="ECO:0000313" key="2">
    <source>
        <dbReference type="EMBL" id="KPC52538.1"/>
    </source>
</evidence>
<keyword evidence="3" id="KW-1185">Reference proteome</keyword>
<dbReference type="InterPro" id="IPR012334">
    <property type="entry name" value="Pectin_lyas_fold"/>
</dbReference>
<accession>A0A0N1JSM1</accession>
<gene>
    <name evidence="2" type="primary">shlA</name>
    <name evidence="2" type="ORF">WG78_11860</name>
</gene>
<dbReference type="PATRIC" id="fig|857265.3.peg.2438"/>
<protein>
    <submittedName>
        <fullName evidence="2">Hemolysin</fullName>
    </submittedName>
</protein>
<evidence type="ECO:0000259" key="1">
    <source>
        <dbReference type="SMART" id="SM00912"/>
    </source>
</evidence>
<dbReference type="Proteomes" id="UP000037939">
    <property type="component" value="Unassembled WGS sequence"/>
</dbReference>
<dbReference type="EMBL" id="LAQT01000009">
    <property type="protein sequence ID" value="KPC52538.1"/>
    <property type="molecule type" value="Genomic_DNA"/>
</dbReference>
<dbReference type="AlphaFoldDB" id="A0A0N1JSM1"/>
<dbReference type="SUPFAM" id="SSF51126">
    <property type="entry name" value="Pectin lyase-like"/>
    <property type="match status" value="1"/>
</dbReference>
<dbReference type="Gene3D" id="2.160.20.10">
    <property type="entry name" value="Single-stranded right-handed beta-helix, Pectin lyase-like"/>
    <property type="match status" value="1"/>
</dbReference>
<evidence type="ECO:0000313" key="3">
    <source>
        <dbReference type="Proteomes" id="UP000037939"/>
    </source>
</evidence>
<dbReference type="Pfam" id="PF05860">
    <property type="entry name" value="TPS"/>
    <property type="match status" value="1"/>
</dbReference>
<dbReference type="STRING" id="857265.WG78_11860"/>
<organism evidence="2 3">
    <name type="scientific">Amantichitinum ursilacus</name>
    <dbReference type="NCBI Taxonomy" id="857265"/>
    <lineage>
        <taxon>Bacteria</taxon>
        <taxon>Pseudomonadati</taxon>
        <taxon>Pseudomonadota</taxon>
        <taxon>Betaproteobacteria</taxon>
        <taxon>Neisseriales</taxon>
        <taxon>Chitinibacteraceae</taxon>
        <taxon>Amantichitinum</taxon>
    </lineage>
</organism>
<reference evidence="2 3" key="1">
    <citation type="submission" date="2015-07" db="EMBL/GenBank/DDBJ databases">
        <title>Draft genome sequence of the Amantichitinum ursilacus IGB-41, a new chitin-degrading bacterium.</title>
        <authorList>
            <person name="Kirstahler P."/>
            <person name="Guenther M."/>
            <person name="Grumaz C."/>
            <person name="Rupp S."/>
            <person name="Zibek S."/>
            <person name="Sohn K."/>
        </authorList>
    </citation>
    <scope>NUCLEOTIDE SEQUENCE [LARGE SCALE GENOMIC DNA]</scope>
    <source>
        <strain evidence="2 3">IGB-41</strain>
    </source>
</reference>
<sequence>MYLPVSAAGIVVDGHTATSVTYDAAGKATVRVAAPYAGVSYNGYASFSVDRAGAVLDNSSANARTIVNEVTGSNPSLIQGAISVNGARANVILANPNGITVDGGSFINTGHVVLSTGTVSFNDFLSAPGRVQRDIVLSTSQGQLVIGAGGLTGAMLSLDLIARQLSVQGPITNTFGSATATTRLVGGNSRAEVNTAVAATDNFSQYVSYASGTQTSEGAVLVDITPLGSISSGRIEILVTDKGAGVHMAGAALATVGDFALQADGAVVMGGANVSAKGNLGLQAGSLSTAAGGNGLTRIGATGNVQLQTTGALDLSDTTLAAGTRNADGSVASAGDLVIGAGASHWAAVNATATGGIGLTATDVVATASTVSAQQNLQITSNTLQLAGPDAQRGTAINQWSSTAGAFNVNATGDVSLAGAQIQGAAGIGINAANLRLASAPGTDATPVRTQLRSEGGNVSLTSTNQTQLIGADLTAAGNAIVTAADVVLHDDGAQGSTLVAVNGGVRISSSGDIHNTGSLIQGKTRDASDSAMLGAVTLTAAGQVVNLTDSANRLGIVFGSDDDVVIHSAGDITNQAARIISNGQLVLQAGGLIRNQIVHIDAPANGLTQSYDHENNLLGLRHGTSGYDINFGSLAVPDQVADLVADKGMTLQAAGLKNIGGQILVNDGDLHAHFSGAVDNVALQTGAVAYARKCSWLTCRSSATSTQQSWGGLIQVAGNFDLSADGGIANTGGRWLALGAMTLTAPTVRGDSLSSYSTLSVQRGWKAWLGDRWAQVYATDSGGSFSANGGALRINGQLVLDGGVASASESVVAGDGTVTIRTPQRDPVVASHPAGLTSWLWH</sequence>
<dbReference type="SMART" id="SM00912">
    <property type="entry name" value="Haemagg_act"/>
    <property type="match status" value="1"/>
</dbReference>
<feature type="domain" description="Filamentous haemagglutinin FhaB/tRNA nuclease CdiA-like TPS" evidence="1">
    <location>
        <begin position="25"/>
        <end position="124"/>
    </location>
</feature>